<gene>
    <name evidence="1" type="ORF">Agub_g1402</name>
</gene>
<dbReference type="EMBL" id="BMAR01000001">
    <property type="protein sequence ID" value="GFR40787.1"/>
    <property type="molecule type" value="Genomic_DNA"/>
</dbReference>
<accession>A0AAD3DHE1</accession>
<sequence>MSFDRDAKRVVQVLVPGIPPPVMDYVFASMTKASAGRGGICAQKSAAPSPPRYTLRRCDSGPLGELSLFDLALTSGSRRGKSSVFEQRDALEFHYTPEPDTIPSGKSKKR</sequence>
<keyword evidence="2" id="KW-1185">Reference proteome</keyword>
<evidence type="ECO:0000313" key="2">
    <source>
        <dbReference type="Proteomes" id="UP001054857"/>
    </source>
</evidence>
<comment type="caution">
    <text evidence="1">The sequence shown here is derived from an EMBL/GenBank/DDBJ whole genome shotgun (WGS) entry which is preliminary data.</text>
</comment>
<evidence type="ECO:0000313" key="1">
    <source>
        <dbReference type="EMBL" id="GFR40787.1"/>
    </source>
</evidence>
<protein>
    <submittedName>
        <fullName evidence="1">Uncharacterized protein</fullName>
    </submittedName>
</protein>
<name>A0AAD3DHE1_9CHLO</name>
<organism evidence="1 2">
    <name type="scientific">Astrephomene gubernaculifera</name>
    <dbReference type="NCBI Taxonomy" id="47775"/>
    <lineage>
        <taxon>Eukaryota</taxon>
        <taxon>Viridiplantae</taxon>
        <taxon>Chlorophyta</taxon>
        <taxon>core chlorophytes</taxon>
        <taxon>Chlorophyceae</taxon>
        <taxon>CS clade</taxon>
        <taxon>Chlamydomonadales</taxon>
        <taxon>Astrephomenaceae</taxon>
        <taxon>Astrephomene</taxon>
    </lineage>
</organism>
<dbReference type="Proteomes" id="UP001054857">
    <property type="component" value="Unassembled WGS sequence"/>
</dbReference>
<reference evidence="1 2" key="1">
    <citation type="journal article" date="2021" name="Sci. Rep.">
        <title>Genome sequencing of the multicellular alga Astrephomene provides insights into convergent evolution of germ-soma differentiation.</title>
        <authorList>
            <person name="Yamashita S."/>
            <person name="Yamamoto K."/>
            <person name="Matsuzaki R."/>
            <person name="Suzuki S."/>
            <person name="Yamaguchi H."/>
            <person name="Hirooka S."/>
            <person name="Minakuchi Y."/>
            <person name="Miyagishima S."/>
            <person name="Kawachi M."/>
            <person name="Toyoda A."/>
            <person name="Nozaki H."/>
        </authorList>
    </citation>
    <scope>NUCLEOTIDE SEQUENCE [LARGE SCALE GENOMIC DNA]</scope>
    <source>
        <strain evidence="1 2">NIES-4017</strain>
    </source>
</reference>
<proteinExistence type="predicted"/>
<dbReference type="AlphaFoldDB" id="A0AAD3DHE1"/>